<accession>S8F0E0</accession>
<dbReference type="EMBL" id="KE504211">
    <property type="protein sequence ID" value="EPS95270.1"/>
    <property type="molecule type" value="Genomic_DNA"/>
</dbReference>
<proteinExistence type="predicted"/>
<reference evidence="2 3" key="1">
    <citation type="journal article" date="2012" name="Science">
        <title>The Paleozoic origin of enzymatic lignin decomposition reconstructed from 31 fungal genomes.</title>
        <authorList>
            <person name="Floudas D."/>
            <person name="Binder M."/>
            <person name="Riley R."/>
            <person name="Barry K."/>
            <person name="Blanchette R.A."/>
            <person name="Henrissat B."/>
            <person name="Martinez A.T."/>
            <person name="Otillar R."/>
            <person name="Spatafora J.W."/>
            <person name="Yadav J.S."/>
            <person name="Aerts A."/>
            <person name="Benoit I."/>
            <person name="Boyd A."/>
            <person name="Carlson A."/>
            <person name="Copeland A."/>
            <person name="Coutinho P.M."/>
            <person name="de Vries R.P."/>
            <person name="Ferreira P."/>
            <person name="Findley K."/>
            <person name="Foster B."/>
            <person name="Gaskell J."/>
            <person name="Glotzer D."/>
            <person name="Gorecki P."/>
            <person name="Heitman J."/>
            <person name="Hesse C."/>
            <person name="Hori C."/>
            <person name="Igarashi K."/>
            <person name="Jurgens J.A."/>
            <person name="Kallen N."/>
            <person name="Kersten P."/>
            <person name="Kohler A."/>
            <person name="Kuees U."/>
            <person name="Kumar T.K.A."/>
            <person name="Kuo A."/>
            <person name="LaButti K."/>
            <person name="Larrondo L.F."/>
            <person name="Lindquist E."/>
            <person name="Ling A."/>
            <person name="Lombard V."/>
            <person name="Lucas S."/>
            <person name="Lundell T."/>
            <person name="Martin R."/>
            <person name="McLaughlin D.J."/>
            <person name="Morgenstern I."/>
            <person name="Morin E."/>
            <person name="Murat C."/>
            <person name="Nagy L.G."/>
            <person name="Nolan M."/>
            <person name="Ohm R.A."/>
            <person name="Patyshakuliyeva A."/>
            <person name="Rokas A."/>
            <person name="Ruiz-Duenas F.J."/>
            <person name="Sabat G."/>
            <person name="Salamov A."/>
            <person name="Samejima M."/>
            <person name="Schmutz J."/>
            <person name="Slot J.C."/>
            <person name="St John F."/>
            <person name="Stenlid J."/>
            <person name="Sun H."/>
            <person name="Sun S."/>
            <person name="Syed K."/>
            <person name="Tsang A."/>
            <person name="Wiebenga A."/>
            <person name="Young D."/>
            <person name="Pisabarro A."/>
            <person name="Eastwood D.C."/>
            <person name="Martin F."/>
            <person name="Cullen D."/>
            <person name="Grigoriev I.V."/>
            <person name="Hibbett D.S."/>
        </authorList>
    </citation>
    <scope>NUCLEOTIDE SEQUENCE</scope>
    <source>
        <strain evidence="3">FP-58527</strain>
    </source>
</reference>
<dbReference type="HOGENOM" id="CLU_1917110_0_0_1"/>
<sequence>MDSYMMSVDPPMPPTAPENTIPGTSTPSGRSLYDLLAGWLSKMSLKPTPPSNLPATTPPPKNLRAKHAKQNRPNKPLKRMRAYRNLDDMRRSTATQKLKRQRAYADLHDMLHGVMARNAERPLYGKFGLERR</sequence>
<dbReference type="AlphaFoldDB" id="S8F0E0"/>
<organism evidence="2 3">
    <name type="scientific">Fomitopsis schrenkii</name>
    <name type="common">Brown rot fungus</name>
    <dbReference type="NCBI Taxonomy" id="2126942"/>
    <lineage>
        <taxon>Eukaryota</taxon>
        <taxon>Fungi</taxon>
        <taxon>Dikarya</taxon>
        <taxon>Basidiomycota</taxon>
        <taxon>Agaricomycotina</taxon>
        <taxon>Agaricomycetes</taxon>
        <taxon>Polyporales</taxon>
        <taxon>Fomitopsis</taxon>
    </lineage>
</organism>
<keyword evidence="3" id="KW-1185">Reference proteome</keyword>
<evidence type="ECO:0000256" key="1">
    <source>
        <dbReference type="SAM" id="MobiDB-lite"/>
    </source>
</evidence>
<gene>
    <name evidence="2" type="ORF">FOMPIDRAFT_92805</name>
</gene>
<name>S8F0E0_FOMSC</name>
<evidence type="ECO:0000313" key="3">
    <source>
        <dbReference type="Proteomes" id="UP000015241"/>
    </source>
</evidence>
<feature type="compositionally biased region" description="Basic residues" evidence="1">
    <location>
        <begin position="63"/>
        <end position="78"/>
    </location>
</feature>
<protein>
    <submittedName>
        <fullName evidence="2">Uncharacterized protein</fullName>
    </submittedName>
</protein>
<feature type="compositionally biased region" description="Polar residues" evidence="1">
    <location>
        <begin position="17"/>
        <end position="28"/>
    </location>
</feature>
<feature type="region of interest" description="Disordered" evidence="1">
    <location>
        <begin position="1"/>
        <end position="28"/>
    </location>
</feature>
<dbReference type="InParanoid" id="S8F0E0"/>
<dbReference type="Proteomes" id="UP000015241">
    <property type="component" value="Unassembled WGS sequence"/>
</dbReference>
<evidence type="ECO:0000313" key="2">
    <source>
        <dbReference type="EMBL" id="EPS95270.1"/>
    </source>
</evidence>
<feature type="region of interest" description="Disordered" evidence="1">
    <location>
        <begin position="44"/>
        <end position="78"/>
    </location>
</feature>
<feature type="compositionally biased region" description="Pro residues" evidence="1">
    <location>
        <begin position="47"/>
        <end position="61"/>
    </location>
</feature>